<dbReference type="AlphaFoldDB" id="A0A0D3JRY5"/>
<keyword evidence="3" id="KW-1185">Reference proteome</keyword>
<dbReference type="Proteomes" id="UP000013827">
    <property type="component" value="Unassembled WGS sequence"/>
</dbReference>
<dbReference type="HOGENOM" id="CLU_571664_0_0_1"/>
<evidence type="ECO:0000313" key="2">
    <source>
        <dbReference type="EnsemblProtists" id="EOD26270"/>
    </source>
</evidence>
<feature type="compositionally biased region" description="Basic and acidic residues" evidence="1">
    <location>
        <begin position="233"/>
        <end position="254"/>
    </location>
</feature>
<name>A0A0D3JRY5_EMIH1</name>
<accession>A0A0D3JRY5</accession>
<feature type="region of interest" description="Disordered" evidence="1">
    <location>
        <begin position="1"/>
        <end position="37"/>
    </location>
</feature>
<dbReference type="PaxDb" id="2903-EOD26270"/>
<dbReference type="KEGG" id="ehx:EMIHUDRAFT_236883"/>
<dbReference type="RefSeq" id="XP_005778699.1">
    <property type="nucleotide sequence ID" value="XM_005778642.1"/>
</dbReference>
<feature type="compositionally biased region" description="Basic and acidic residues" evidence="1">
    <location>
        <begin position="11"/>
        <end position="23"/>
    </location>
</feature>
<evidence type="ECO:0000313" key="3">
    <source>
        <dbReference type="Proteomes" id="UP000013827"/>
    </source>
</evidence>
<protein>
    <submittedName>
        <fullName evidence="2">Uncharacterized protein</fullName>
    </submittedName>
</protein>
<reference evidence="3" key="1">
    <citation type="journal article" date="2013" name="Nature">
        <title>Pan genome of the phytoplankton Emiliania underpins its global distribution.</title>
        <authorList>
            <person name="Read B.A."/>
            <person name="Kegel J."/>
            <person name="Klute M.J."/>
            <person name="Kuo A."/>
            <person name="Lefebvre S.C."/>
            <person name="Maumus F."/>
            <person name="Mayer C."/>
            <person name="Miller J."/>
            <person name="Monier A."/>
            <person name="Salamov A."/>
            <person name="Young J."/>
            <person name="Aguilar M."/>
            <person name="Claverie J.M."/>
            <person name="Frickenhaus S."/>
            <person name="Gonzalez K."/>
            <person name="Herman E.K."/>
            <person name="Lin Y.C."/>
            <person name="Napier J."/>
            <person name="Ogata H."/>
            <person name="Sarno A.F."/>
            <person name="Shmutz J."/>
            <person name="Schroeder D."/>
            <person name="de Vargas C."/>
            <person name="Verret F."/>
            <person name="von Dassow P."/>
            <person name="Valentin K."/>
            <person name="Van de Peer Y."/>
            <person name="Wheeler G."/>
            <person name="Dacks J.B."/>
            <person name="Delwiche C.F."/>
            <person name="Dyhrman S.T."/>
            <person name="Glockner G."/>
            <person name="John U."/>
            <person name="Richards T."/>
            <person name="Worden A.Z."/>
            <person name="Zhang X."/>
            <person name="Grigoriev I.V."/>
            <person name="Allen A.E."/>
            <person name="Bidle K."/>
            <person name="Borodovsky M."/>
            <person name="Bowler C."/>
            <person name="Brownlee C."/>
            <person name="Cock J.M."/>
            <person name="Elias M."/>
            <person name="Gladyshev V.N."/>
            <person name="Groth M."/>
            <person name="Guda C."/>
            <person name="Hadaegh A."/>
            <person name="Iglesias-Rodriguez M.D."/>
            <person name="Jenkins J."/>
            <person name="Jones B.M."/>
            <person name="Lawson T."/>
            <person name="Leese F."/>
            <person name="Lindquist E."/>
            <person name="Lobanov A."/>
            <person name="Lomsadze A."/>
            <person name="Malik S.B."/>
            <person name="Marsh M.E."/>
            <person name="Mackinder L."/>
            <person name="Mock T."/>
            <person name="Mueller-Roeber B."/>
            <person name="Pagarete A."/>
            <person name="Parker M."/>
            <person name="Probert I."/>
            <person name="Quesneville H."/>
            <person name="Raines C."/>
            <person name="Rensing S.A."/>
            <person name="Riano-Pachon D.M."/>
            <person name="Richier S."/>
            <person name="Rokitta S."/>
            <person name="Shiraiwa Y."/>
            <person name="Soanes D.M."/>
            <person name="van der Giezen M."/>
            <person name="Wahlund T.M."/>
            <person name="Williams B."/>
            <person name="Wilson W."/>
            <person name="Wolfe G."/>
            <person name="Wurch L.L."/>
        </authorList>
    </citation>
    <scope>NUCLEOTIDE SEQUENCE</scope>
</reference>
<dbReference type="GeneID" id="17271815"/>
<proteinExistence type="predicted"/>
<feature type="region of interest" description="Disordered" evidence="1">
    <location>
        <begin position="225"/>
        <end position="254"/>
    </location>
</feature>
<reference evidence="2" key="2">
    <citation type="submission" date="2024-10" db="UniProtKB">
        <authorList>
            <consortium name="EnsemblProtists"/>
        </authorList>
    </citation>
    <scope>IDENTIFICATION</scope>
</reference>
<dbReference type="EnsemblProtists" id="EOD26270">
    <property type="protein sequence ID" value="EOD26270"/>
    <property type="gene ID" value="EMIHUDRAFT_236883"/>
</dbReference>
<evidence type="ECO:0000256" key="1">
    <source>
        <dbReference type="SAM" id="MobiDB-lite"/>
    </source>
</evidence>
<organism evidence="2 3">
    <name type="scientific">Emiliania huxleyi (strain CCMP1516)</name>
    <dbReference type="NCBI Taxonomy" id="280463"/>
    <lineage>
        <taxon>Eukaryota</taxon>
        <taxon>Haptista</taxon>
        <taxon>Haptophyta</taxon>
        <taxon>Prymnesiophyceae</taxon>
        <taxon>Isochrysidales</taxon>
        <taxon>Noelaerhabdaceae</taxon>
        <taxon>Emiliania</taxon>
    </lineage>
</organism>
<sequence length="478" mass="54703">MSKRGYPEGGFYDRRRDDRRDRPAAAAQAAPLTSSTEAAEELKKVLRQALQQHADKQSAGCRRAALAEVLRETTRLPEVLPGSGPKAAAQKTESVSWPPMLYISGIKGVLEDSAGKLKVRFGKWGPDVQCPVYRGPFTGDARMRVRWVNLREQEMKIADATKMRDQEMQRVMESANEERESAVAKAKEEEAKRLALEAAQAARDASLREHRIKVEELTRRLGKEEEQTLVAQEKQRAAEEKEREARKERDLMQRGADELTELMSSALAQKERELQAHKKTYEKISRHPKHEYAFSNGLHPFKTFGDVKGVGELLFPKGCNQMQKLEAECLDGYLQHGFWGETTMDAFPSWPPFSAAKVFKIKTETVDDKVVQEYLLVEKDEKMTGLMPIKDATGAVRFEVQELNELQYDAAFLRYVRKRFPKQADAFMGYLRGQYRDYCEKRGLGVHEDAVHRRLWNREQDREMTPAEIFAIFSALNE</sequence>